<feature type="transmembrane region" description="Helical" evidence="1">
    <location>
        <begin position="6"/>
        <end position="27"/>
    </location>
</feature>
<name>A0A977PLW3_9CREN</name>
<dbReference type="EMBL" id="CP006868">
    <property type="protein sequence ID" value="UXD22740.1"/>
    <property type="molecule type" value="Genomic_DNA"/>
</dbReference>
<dbReference type="Proteomes" id="UP001063698">
    <property type="component" value="Chromosome"/>
</dbReference>
<keyword evidence="1" id="KW-0472">Membrane</keyword>
<gene>
    <name evidence="2" type="ORF">IPA_07825</name>
</gene>
<keyword evidence="1" id="KW-0812">Transmembrane</keyword>
<proteinExistence type="predicted"/>
<keyword evidence="3" id="KW-1185">Reference proteome</keyword>
<evidence type="ECO:0000313" key="3">
    <source>
        <dbReference type="Proteomes" id="UP001063698"/>
    </source>
</evidence>
<reference evidence="2" key="1">
    <citation type="submission" date="2013-11" db="EMBL/GenBank/DDBJ databases">
        <title>Comparative genomics of Ignicoccus.</title>
        <authorList>
            <person name="Podar M."/>
        </authorList>
    </citation>
    <scope>NUCLEOTIDE SEQUENCE</scope>
    <source>
        <strain evidence="2">DSM 13166</strain>
    </source>
</reference>
<protein>
    <submittedName>
        <fullName evidence="2">Uncharacterized protein</fullName>
    </submittedName>
</protein>
<sequence length="57" mass="6373">MRGIWVVIAILFELLTLLSLALLKFMVDFINALLKAIKAIVGAMLKPFKVMVSLAKR</sequence>
<dbReference type="KEGG" id="ipc:IPA_07825"/>
<evidence type="ECO:0000313" key="2">
    <source>
        <dbReference type="EMBL" id="UXD22740.1"/>
    </source>
</evidence>
<accession>A0A977PLW3</accession>
<keyword evidence="1" id="KW-1133">Transmembrane helix</keyword>
<evidence type="ECO:0000256" key="1">
    <source>
        <dbReference type="SAM" id="Phobius"/>
    </source>
</evidence>
<organism evidence="2 3">
    <name type="scientific">Ignicoccus pacificus DSM 13166</name>
    <dbReference type="NCBI Taxonomy" id="940294"/>
    <lineage>
        <taxon>Archaea</taxon>
        <taxon>Thermoproteota</taxon>
        <taxon>Thermoprotei</taxon>
        <taxon>Desulfurococcales</taxon>
        <taxon>Desulfurococcaceae</taxon>
        <taxon>Ignicoccus</taxon>
    </lineage>
</organism>
<dbReference type="AlphaFoldDB" id="A0A977PLW3"/>